<keyword evidence="2 4" id="KW-0732">Signal</keyword>
<sequence length="189" mass="20833">MKRHSRIFTWAAAIAAGLLWTAVVQTGSVNPAAAAETPKGPEVKALAGGSPLHVASDRMVVDQRSNTIRFEGHVVVKQDDLVITGKRLTVYAKEGADLAENQMMEEVERIEVEGEVTITREDKVARAEKAVFFQKEQKIMLSGNPRLMQGKNTVQGRLITLYLEEERSVVEGTSDQPVQAVLHPKRSED</sequence>
<name>A0A4P8L5C4_9BACT</name>
<dbReference type="OrthoDB" id="9782597at2"/>
<evidence type="ECO:0000256" key="3">
    <source>
        <dbReference type="ARBA" id="ARBA00022764"/>
    </source>
</evidence>
<evidence type="ECO:0000256" key="1">
    <source>
        <dbReference type="ARBA" id="ARBA00022448"/>
    </source>
</evidence>
<dbReference type="GO" id="GO:0017089">
    <property type="term" value="F:glycolipid transfer activity"/>
    <property type="evidence" value="ECO:0007669"/>
    <property type="project" value="TreeGrafter"/>
</dbReference>
<dbReference type="InterPro" id="IPR052037">
    <property type="entry name" value="LPS_export_LptA"/>
</dbReference>
<evidence type="ECO:0000259" key="5">
    <source>
        <dbReference type="Pfam" id="PF03968"/>
    </source>
</evidence>
<organism evidence="6 7">
    <name type="scientific">Desulfoglaeba alkanexedens ALDC</name>
    <dbReference type="NCBI Taxonomy" id="980445"/>
    <lineage>
        <taxon>Bacteria</taxon>
        <taxon>Pseudomonadati</taxon>
        <taxon>Thermodesulfobacteriota</taxon>
        <taxon>Syntrophobacteria</taxon>
        <taxon>Syntrophobacterales</taxon>
        <taxon>Syntrophobacteraceae</taxon>
        <taxon>Desulfoglaeba</taxon>
    </lineage>
</organism>
<feature type="domain" description="Organic solvent tolerance-like N-terminal" evidence="5">
    <location>
        <begin position="53"/>
        <end position="166"/>
    </location>
</feature>
<dbReference type="NCBIfam" id="TIGR03002">
    <property type="entry name" value="outer_YhbN_LptA"/>
    <property type="match status" value="1"/>
</dbReference>
<evidence type="ECO:0000313" key="6">
    <source>
        <dbReference type="EMBL" id="QCQ23074.1"/>
    </source>
</evidence>
<dbReference type="InterPro" id="IPR014340">
    <property type="entry name" value="LptA"/>
</dbReference>
<gene>
    <name evidence="6" type="primary">lptA</name>
    <name evidence="6" type="ORF">FDQ92_13375</name>
</gene>
<evidence type="ECO:0000256" key="2">
    <source>
        <dbReference type="ARBA" id="ARBA00022729"/>
    </source>
</evidence>
<reference evidence="6 7" key="1">
    <citation type="submission" date="2019-05" db="EMBL/GenBank/DDBJ databases">
        <title>The Complete Genome Sequence of the n-alkane-degrading Desulfoglaeba alkanexedens ALDC reveals multiple alkylsuccinate synthase gene clusters.</title>
        <authorList>
            <person name="Callaghan A.V."/>
            <person name="Davidova I.A."/>
            <person name="Duncan K.E."/>
            <person name="Morris B."/>
            <person name="McInerney M.J."/>
        </authorList>
    </citation>
    <scope>NUCLEOTIDE SEQUENCE [LARGE SCALE GENOMIC DNA]</scope>
    <source>
        <strain evidence="6 7">ALDC</strain>
    </source>
</reference>
<keyword evidence="1" id="KW-0813">Transport</keyword>
<dbReference type="InterPro" id="IPR005653">
    <property type="entry name" value="OstA-like_N"/>
</dbReference>
<reference evidence="6 7" key="2">
    <citation type="submission" date="2019-05" db="EMBL/GenBank/DDBJ databases">
        <authorList>
            <person name="Suflita J.M."/>
            <person name="Marks C.R."/>
        </authorList>
    </citation>
    <scope>NUCLEOTIDE SEQUENCE [LARGE SCALE GENOMIC DNA]</scope>
    <source>
        <strain evidence="6 7">ALDC</strain>
    </source>
</reference>
<dbReference type="Pfam" id="PF03968">
    <property type="entry name" value="LptD_N"/>
    <property type="match status" value="1"/>
</dbReference>
<evidence type="ECO:0000313" key="7">
    <source>
        <dbReference type="Proteomes" id="UP000298602"/>
    </source>
</evidence>
<evidence type="ECO:0000256" key="4">
    <source>
        <dbReference type="SAM" id="SignalP"/>
    </source>
</evidence>
<keyword evidence="3" id="KW-0574">Periplasm</keyword>
<dbReference type="GO" id="GO:0009279">
    <property type="term" value="C:cell outer membrane"/>
    <property type="evidence" value="ECO:0007669"/>
    <property type="project" value="TreeGrafter"/>
</dbReference>
<feature type="chain" id="PRO_5020455650" evidence="4">
    <location>
        <begin position="27"/>
        <end position="189"/>
    </location>
</feature>
<proteinExistence type="predicted"/>
<keyword evidence="7" id="KW-1185">Reference proteome</keyword>
<accession>A0A4P8L5C4</accession>
<protein>
    <submittedName>
        <fullName evidence="6">Lipopolysaccharide transport periplasmic protein LptA</fullName>
    </submittedName>
</protein>
<dbReference type="RefSeq" id="WP_137425354.1">
    <property type="nucleotide sequence ID" value="NZ_CP040098.1"/>
</dbReference>
<dbReference type="GO" id="GO:0015920">
    <property type="term" value="P:lipopolysaccharide transport"/>
    <property type="evidence" value="ECO:0007669"/>
    <property type="project" value="InterPro"/>
</dbReference>
<dbReference type="AlphaFoldDB" id="A0A4P8L5C4"/>
<feature type="signal peptide" evidence="4">
    <location>
        <begin position="1"/>
        <end position="26"/>
    </location>
</feature>
<dbReference type="EMBL" id="CP040098">
    <property type="protein sequence ID" value="QCQ23074.1"/>
    <property type="molecule type" value="Genomic_DNA"/>
</dbReference>
<dbReference type="GO" id="GO:0030288">
    <property type="term" value="C:outer membrane-bounded periplasmic space"/>
    <property type="evidence" value="ECO:0007669"/>
    <property type="project" value="TreeGrafter"/>
</dbReference>
<dbReference type="Gene3D" id="2.60.450.10">
    <property type="entry name" value="Lipopolysaccharide (LPS) transport protein A like domain"/>
    <property type="match status" value="1"/>
</dbReference>
<dbReference type="GO" id="GO:0001530">
    <property type="term" value="F:lipopolysaccharide binding"/>
    <property type="evidence" value="ECO:0007669"/>
    <property type="project" value="InterPro"/>
</dbReference>
<dbReference type="KEGG" id="dax:FDQ92_13375"/>
<dbReference type="PANTHER" id="PTHR36504">
    <property type="entry name" value="LIPOPOLYSACCHARIDE EXPORT SYSTEM PROTEIN LPTA"/>
    <property type="match status" value="1"/>
</dbReference>
<dbReference type="PANTHER" id="PTHR36504:SF1">
    <property type="entry name" value="LIPOPOLYSACCHARIDE EXPORT SYSTEM PROTEIN LPTA"/>
    <property type="match status" value="1"/>
</dbReference>
<dbReference type="Proteomes" id="UP000298602">
    <property type="component" value="Chromosome"/>
</dbReference>